<gene>
    <name evidence="2" type="ORF">KHX13_00190</name>
</gene>
<name>A0A943I0D0_9FIRM</name>
<dbReference type="PANTHER" id="PTHR42717">
    <property type="entry name" value="DIHYDROOROTASE-RELATED"/>
    <property type="match status" value="1"/>
</dbReference>
<dbReference type="InterPro" id="IPR020043">
    <property type="entry name" value="Deacetylase_Atu3266-like"/>
</dbReference>
<dbReference type="AlphaFoldDB" id="A0A943I0D0"/>
<organism evidence="2 3">
    <name type="scientific">Acidaminococcus intestini</name>
    <dbReference type="NCBI Taxonomy" id="187327"/>
    <lineage>
        <taxon>Bacteria</taxon>
        <taxon>Bacillati</taxon>
        <taxon>Bacillota</taxon>
        <taxon>Negativicutes</taxon>
        <taxon>Acidaminococcales</taxon>
        <taxon>Acidaminococcaceae</taxon>
        <taxon>Acidaminococcus</taxon>
    </lineage>
</organism>
<dbReference type="GO" id="GO:0016810">
    <property type="term" value="F:hydrolase activity, acting on carbon-nitrogen (but not peptide) bonds"/>
    <property type="evidence" value="ECO:0007669"/>
    <property type="project" value="InterPro"/>
</dbReference>
<dbReference type="GO" id="GO:0019213">
    <property type="term" value="F:deacetylase activity"/>
    <property type="evidence" value="ECO:0007669"/>
    <property type="project" value="InterPro"/>
</dbReference>
<dbReference type="SUPFAM" id="SSF51556">
    <property type="entry name" value="Metallo-dependent hydrolases"/>
    <property type="match status" value="1"/>
</dbReference>
<dbReference type="InterPro" id="IPR011059">
    <property type="entry name" value="Metal-dep_hydrolase_composite"/>
</dbReference>
<proteinExistence type="predicted"/>
<sequence>MYLMNFLIKNGAFLDTETGTWIHSNLAITGGKIADTPPPHKSENYHIIDAKDCLITPGLIDYHTHYYESGSENGVNPDATSFCTGITTAVDAGTTGAGGYELYYKTIISMSDVRILNCLLIASGGQSNDRYPENLDPKYFDEEKITSLFKRYGHNLVGLKTRLSKNILSAEMARISLKKTIEIADRIGTRVVVHVTASPIPLDELASYLRPGDVICHIFHGKGKHTSLDKDGHVLKGLWEARRRGILFDACNGRSNFDLVVAQKAVQEGFVPDIISSDNNASSWFLQPLHSLPRILSKYVDFGMSLESVLLTATKKPAHLIGHPELGTLKVGTPADLVIFKDKRKQVPYEDCNGHTFIGHHVLVPQMTFKDGRCVYCQVDFQ</sequence>
<dbReference type="Proteomes" id="UP000754226">
    <property type="component" value="Unassembled WGS sequence"/>
</dbReference>
<dbReference type="Gene3D" id="3.20.20.140">
    <property type="entry name" value="Metal-dependent hydrolases"/>
    <property type="match status" value="1"/>
</dbReference>
<dbReference type="NCBIfam" id="NF009060">
    <property type="entry name" value="PRK12394.1"/>
    <property type="match status" value="1"/>
</dbReference>
<evidence type="ECO:0000313" key="3">
    <source>
        <dbReference type="Proteomes" id="UP000754226"/>
    </source>
</evidence>
<dbReference type="PANTHER" id="PTHR42717:SF1">
    <property type="entry name" value="IMIDAZOLONEPROPIONASE AND RELATED AMIDOHYDROLASES"/>
    <property type="match status" value="1"/>
</dbReference>
<keyword evidence="2" id="KW-0378">Hydrolase</keyword>
<protein>
    <submittedName>
        <fullName evidence="2">Metallo-dependent hydrolase</fullName>
    </submittedName>
</protein>
<evidence type="ECO:0000313" key="2">
    <source>
        <dbReference type="EMBL" id="MBS5518765.1"/>
    </source>
</evidence>
<dbReference type="EMBL" id="JAGZCZ010000001">
    <property type="protein sequence ID" value="MBS5518765.1"/>
    <property type="molecule type" value="Genomic_DNA"/>
</dbReference>
<dbReference type="InterPro" id="IPR006680">
    <property type="entry name" value="Amidohydro-rel"/>
</dbReference>
<dbReference type="Gene3D" id="2.30.40.10">
    <property type="entry name" value="Urease, subunit C, domain 1"/>
    <property type="match status" value="1"/>
</dbReference>
<reference evidence="2" key="1">
    <citation type="submission" date="2021-02" db="EMBL/GenBank/DDBJ databases">
        <title>Infant gut strain persistence is associated with maternal origin, phylogeny, and functional potential including surface adhesion and iron acquisition.</title>
        <authorList>
            <person name="Lou Y.C."/>
        </authorList>
    </citation>
    <scope>NUCLEOTIDE SEQUENCE</scope>
    <source>
        <strain evidence="2">L3_106_000M1_dasL3_106_000M1_concoct_15</strain>
    </source>
</reference>
<dbReference type="Pfam" id="PF01979">
    <property type="entry name" value="Amidohydro_1"/>
    <property type="match status" value="1"/>
</dbReference>
<accession>A0A943I0D0</accession>
<dbReference type="SUPFAM" id="SSF51338">
    <property type="entry name" value="Composite domain of metallo-dependent hydrolases"/>
    <property type="match status" value="1"/>
</dbReference>
<feature type="domain" description="Amidohydrolase-related" evidence="1">
    <location>
        <begin position="55"/>
        <end position="373"/>
    </location>
</feature>
<dbReference type="InterPro" id="IPR032466">
    <property type="entry name" value="Metal_Hydrolase"/>
</dbReference>
<evidence type="ECO:0000259" key="1">
    <source>
        <dbReference type="Pfam" id="PF01979"/>
    </source>
</evidence>
<comment type="caution">
    <text evidence="2">The sequence shown here is derived from an EMBL/GenBank/DDBJ whole genome shotgun (WGS) entry which is preliminary data.</text>
</comment>